<evidence type="ECO:0000256" key="3">
    <source>
        <dbReference type="ARBA" id="ARBA00004479"/>
    </source>
</evidence>
<keyword evidence="9" id="KW-1133">Transmembrane helix</keyword>
<dbReference type="GO" id="GO:0016020">
    <property type="term" value="C:membrane"/>
    <property type="evidence" value="ECO:0007669"/>
    <property type="project" value="UniProtKB-SubCell"/>
</dbReference>
<evidence type="ECO:0000256" key="7">
    <source>
        <dbReference type="ARBA" id="ARBA00022729"/>
    </source>
</evidence>
<keyword evidence="7 13" id="KW-0732">Signal</keyword>
<evidence type="ECO:0000256" key="2">
    <source>
        <dbReference type="ARBA" id="ARBA00001941"/>
    </source>
</evidence>
<feature type="signal peptide" evidence="13">
    <location>
        <begin position="1"/>
        <end position="22"/>
    </location>
</feature>
<feature type="chain" id="PRO_5036812514" evidence="13">
    <location>
        <begin position="23"/>
        <end position="305"/>
    </location>
</feature>
<evidence type="ECO:0000256" key="8">
    <source>
        <dbReference type="ARBA" id="ARBA00022801"/>
    </source>
</evidence>
<comment type="subcellular location">
    <subcellularLocation>
        <location evidence="3">Membrane</location>
        <topology evidence="3">Single-pass type I membrane protein</topology>
    </subcellularLocation>
</comment>
<comment type="cofactor">
    <cofactor evidence="1">
        <name>Mn(2+)</name>
        <dbReference type="ChEBI" id="CHEBI:29035"/>
    </cofactor>
</comment>
<dbReference type="GO" id="GO:0006508">
    <property type="term" value="P:proteolysis"/>
    <property type="evidence" value="ECO:0007669"/>
    <property type="project" value="UniProtKB-KW"/>
</dbReference>
<evidence type="ECO:0000256" key="1">
    <source>
        <dbReference type="ARBA" id="ARBA00001936"/>
    </source>
</evidence>
<dbReference type="CDD" id="cd14789">
    <property type="entry name" value="Tiki"/>
    <property type="match status" value="1"/>
</dbReference>
<dbReference type="GO" id="GO:0030178">
    <property type="term" value="P:negative regulation of Wnt signaling pathway"/>
    <property type="evidence" value="ECO:0007669"/>
    <property type="project" value="InterPro"/>
</dbReference>
<keyword evidence="4" id="KW-0645">Protease</keyword>
<accession>A0A927GKL8</accession>
<keyword evidence="12" id="KW-0325">Glycoprotein</keyword>
<protein>
    <submittedName>
        <fullName evidence="14">TraB/GumN family protein</fullName>
    </submittedName>
</protein>
<keyword evidence="15" id="KW-1185">Reference proteome</keyword>
<keyword evidence="6" id="KW-0479">Metal-binding</keyword>
<reference evidence="14" key="1">
    <citation type="submission" date="2020-09" db="EMBL/GenBank/DDBJ databases">
        <authorList>
            <person name="Kim M.K."/>
        </authorList>
    </citation>
    <scope>NUCLEOTIDE SEQUENCE</scope>
    <source>
        <strain evidence="14">BT664</strain>
    </source>
</reference>
<comment type="cofactor">
    <cofactor evidence="2">
        <name>Co(2+)</name>
        <dbReference type="ChEBI" id="CHEBI:48828"/>
    </cofactor>
</comment>
<dbReference type="RefSeq" id="WP_191006110.1">
    <property type="nucleotide sequence ID" value="NZ_JACXAD010000018.1"/>
</dbReference>
<dbReference type="GO" id="GO:0046872">
    <property type="term" value="F:metal ion binding"/>
    <property type="evidence" value="ECO:0007669"/>
    <property type="project" value="UniProtKB-KW"/>
</dbReference>
<keyword evidence="10" id="KW-0482">Metalloprotease</keyword>
<evidence type="ECO:0000256" key="13">
    <source>
        <dbReference type="SAM" id="SignalP"/>
    </source>
</evidence>
<dbReference type="PANTHER" id="PTHR31120">
    <property type="entry name" value="METALLOPROTEASE TIKI"/>
    <property type="match status" value="1"/>
</dbReference>
<evidence type="ECO:0000256" key="4">
    <source>
        <dbReference type="ARBA" id="ARBA00022670"/>
    </source>
</evidence>
<evidence type="ECO:0000256" key="5">
    <source>
        <dbReference type="ARBA" id="ARBA00022692"/>
    </source>
</evidence>
<evidence type="ECO:0000313" key="15">
    <source>
        <dbReference type="Proteomes" id="UP000612233"/>
    </source>
</evidence>
<dbReference type="Pfam" id="PF01963">
    <property type="entry name" value="TraB_PrgY_gumN"/>
    <property type="match status" value="1"/>
</dbReference>
<evidence type="ECO:0000256" key="12">
    <source>
        <dbReference type="ARBA" id="ARBA00023180"/>
    </source>
</evidence>
<keyword evidence="11" id="KW-0472">Membrane</keyword>
<evidence type="ECO:0000256" key="11">
    <source>
        <dbReference type="ARBA" id="ARBA00023136"/>
    </source>
</evidence>
<evidence type="ECO:0000256" key="9">
    <source>
        <dbReference type="ARBA" id="ARBA00022989"/>
    </source>
</evidence>
<keyword evidence="8" id="KW-0378">Hydrolase</keyword>
<gene>
    <name evidence="14" type="ORF">IC235_15530</name>
</gene>
<sequence>MNLSRKIVFGAALLLTSLTVQAQKKITKSVPKAPAATTDASANSLLWEVSGKRLGTPSYVFGTFHMMCPTDMNMAESVKQAVSKSKQVVLELDMDDPSMAQQAQTGMMMQGGQSLRQLLSPAEYTRVGAYLEAQAHVPIDQVSTMKPFLLGALLIPAALGCPPASYEMAFVEMAKSQKKEVLGLETMQDQLGIFDKIPYAEQSKMLTATVDREAETKQEVQQMVALYKAQQVEALHEMTTKSVFGLPKYSELLIDARNQRWIAGIEKMAAAQPTFFAVGAGHLGGPKGVLALLREQGYQVRPITQ</sequence>
<dbReference type="GO" id="GO:0004222">
    <property type="term" value="F:metalloendopeptidase activity"/>
    <property type="evidence" value="ECO:0007669"/>
    <property type="project" value="TreeGrafter"/>
</dbReference>
<evidence type="ECO:0000256" key="6">
    <source>
        <dbReference type="ARBA" id="ARBA00022723"/>
    </source>
</evidence>
<dbReference type="InterPro" id="IPR040230">
    <property type="entry name" value="TIKI1/2-like"/>
</dbReference>
<dbReference type="EMBL" id="JACXAD010000018">
    <property type="protein sequence ID" value="MBD2769299.1"/>
    <property type="molecule type" value="Genomic_DNA"/>
</dbReference>
<dbReference type="PANTHER" id="PTHR31120:SF6">
    <property type="entry name" value="METALLOPROTEASE TIKI HOMOLOG"/>
    <property type="match status" value="1"/>
</dbReference>
<proteinExistence type="predicted"/>
<name>A0A927GKL8_9BACT</name>
<organism evidence="14 15">
    <name type="scientific">Hymenobacter montanus</name>
    <dbReference type="NCBI Taxonomy" id="2771359"/>
    <lineage>
        <taxon>Bacteria</taxon>
        <taxon>Pseudomonadati</taxon>
        <taxon>Bacteroidota</taxon>
        <taxon>Cytophagia</taxon>
        <taxon>Cytophagales</taxon>
        <taxon>Hymenobacteraceae</taxon>
        <taxon>Hymenobacter</taxon>
    </lineage>
</organism>
<dbReference type="AlphaFoldDB" id="A0A927GKL8"/>
<dbReference type="InterPro" id="IPR002816">
    <property type="entry name" value="TraB/PrgY/GumN_fam"/>
</dbReference>
<dbReference type="Proteomes" id="UP000612233">
    <property type="component" value="Unassembled WGS sequence"/>
</dbReference>
<keyword evidence="5" id="KW-0812">Transmembrane</keyword>
<comment type="caution">
    <text evidence="14">The sequence shown here is derived from an EMBL/GenBank/DDBJ whole genome shotgun (WGS) entry which is preliminary data.</text>
</comment>
<evidence type="ECO:0000256" key="10">
    <source>
        <dbReference type="ARBA" id="ARBA00023049"/>
    </source>
</evidence>
<evidence type="ECO:0000313" key="14">
    <source>
        <dbReference type="EMBL" id="MBD2769299.1"/>
    </source>
</evidence>